<feature type="transmembrane region" description="Helical" evidence="1">
    <location>
        <begin position="73"/>
        <end position="93"/>
    </location>
</feature>
<keyword evidence="1" id="KW-0812">Transmembrane</keyword>
<dbReference type="InterPro" id="IPR052710">
    <property type="entry name" value="CAAX_protease"/>
</dbReference>
<feature type="transmembrane region" description="Helical" evidence="1">
    <location>
        <begin position="33"/>
        <end position="52"/>
    </location>
</feature>
<evidence type="ECO:0000313" key="4">
    <source>
        <dbReference type="Proteomes" id="UP000829708"/>
    </source>
</evidence>
<sequence length="232" mass="25140">MFRKFESKPVTHAVFWIALYIAIVNIGDSLGGIPNLATSLLLTVFSMVLFFYSKTRIPVGFDSFSKSNAKRTLYYLPLAALVGLGFLGGIDSSLSFSDILIAVLLMTNVGFVEELLFRGYLLEAIEKGKGRKRAVIISGITFGIGHIVNILRGYDASELAVQIAGAVAIGLVLALLVVLTRNLIPGILFHILFNIGGTITVEESSSEGVLLLLIIGICAAYLLYLLRQLNKQ</sequence>
<feature type="transmembrane region" description="Helical" evidence="1">
    <location>
        <begin position="160"/>
        <end position="179"/>
    </location>
</feature>
<keyword evidence="3" id="KW-0645">Protease</keyword>
<evidence type="ECO:0000313" key="3">
    <source>
        <dbReference type="EMBL" id="UOM49684.1"/>
    </source>
</evidence>
<keyword evidence="1" id="KW-1133">Transmembrane helix</keyword>
<name>A0ABY4D5V5_9SPIR</name>
<keyword evidence="4" id="KW-1185">Reference proteome</keyword>
<dbReference type="EMBL" id="CP094929">
    <property type="protein sequence ID" value="UOM49684.1"/>
    <property type="molecule type" value="Genomic_DNA"/>
</dbReference>
<dbReference type="Pfam" id="PF02517">
    <property type="entry name" value="Rce1-like"/>
    <property type="match status" value="1"/>
</dbReference>
<proteinExistence type="predicted"/>
<keyword evidence="1" id="KW-0472">Membrane</keyword>
<dbReference type="Proteomes" id="UP000829708">
    <property type="component" value="Chromosome"/>
</dbReference>
<feature type="transmembrane region" description="Helical" evidence="1">
    <location>
        <begin position="208"/>
        <end position="226"/>
    </location>
</feature>
<evidence type="ECO:0000259" key="2">
    <source>
        <dbReference type="Pfam" id="PF02517"/>
    </source>
</evidence>
<gene>
    <name evidence="3" type="ORF">MUG09_08960</name>
</gene>
<accession>A0ABY4D5V5</accession>
<feature type="transmembrane region" description="Helical" evidence="1">
    <location>
        <begin position="99"/>
        <end position="122"/>
    </location>
</feature>
<dbReference type="PANTHER" id="PTHR36435:SF1">
    <property type="entry name" value="CAAX AMINO TERMINAL PROTEASE FAMILY PROTEIN"/>
    <property type="match status" value="1"/>
</dbReference>
<dbReference type="GO" id="GO:0008237">
    <property type="term" value="F:metallopeptidase activity"/>
    <property type="evidence" value="ECO:0007669"/>
    <property type="project" value="UniProtKB-KW"/>
</dbReference>
<feature type="domain" description="CAAX prenyl protease 2/Lysostaphin resistance protein A-like" evidence="2">
    <location>
        <begin position="98"/>
        <end position="195"/>
    </location>
</feature>
<keyword evidence="3" id="KW-0378">Hydrolase</keyword>
<dbReference type="InterPro" id="IPR003675">
    <property type="entry name" value="Rce1/LyrA-like_dom"/>
</dbReference>
<keyword evidence="3" id="KW-0482">Metalloprotease</keyword>
<feature type="transmembrane region" description="Helical" evidence="1">
    <location>
        <begin position="186"/>
        <end position="202"/>
    </location>
</feature>
<reference evidence="4" key="1">
    <citation type="journal article" date="2024" name="J Bioinform Genom">
        <title>Complete genome sequence of the type strain bacterium Sphaerochaeta associata GLS2t (VKM B-2742)t.</title>
        <authorList>
            <person name="Troshina O.Y."/>
            <person name="Tepeeva A.N."/>
            <person name="Arzamasceva V.O."/>
            <person name="Whitman W.B."/>
            <person name="Varghese N."/>
            <person name="Shapiro N."/>
            <person name="Woyke T."/>
            <person name="Kripides N.C."/>
            <person name="Vasilenko O.V."/>
        </authorList>
    </citation>
    <scope>NUCLEOTIDE SEQUENCE [LARGE SCALE GENOMIC DNA]</scope>
    <source>
        <strain evidence="4">GLS2T</strain>
    </source>
</reference>
<dbReference type="RefSeq" id="WP_244771078.1">
    <property type="nucleotide sequence ID" value="NZ_CP094929.1"/>
</dbReference>
<protein>
    <submittedName>
        <fullName evidence="3">CPBP family intramembrane metalloprotease</fullName>
    </submittedName>
</protein>
<dbReference type="PANTHER" id="PTHR36435">
    <property type="entry name" value="SLR1288 PROTEIN"/>
    <property type="match status" value="1"/>
</dbReference>
<feature type="transmembrane region" description="Helical" evidence="1">
    <location>
        <begin position="9"/>
        <end position="27"/>
    </location>
</feature>
<evidence type="ECO:0000256" key="1">
    <source>
        <dbReference type="SAM" id="Phobius"/>
    </source>
</evidence>
<organism evidence="3 4">
    <name type="scientific">Sphaerochaeta associata</name>
    <dbReference type="NCBI Taxonomy" id="1129264"/>
    <lineage>
        <taxon>Bacteria</taxon>
        <taxon>Pseudomonadati</taxon>
        <taxon>Spirochaetota</taxon>
        <taxon>Spirochaetia</taxon>
        <taxon>Spirochaetales</taxon>
        <taxon>Sphaerochaetaceae</taxon>
        <taxon>Sphaerochaeta</taxon>
    </lineage>
</organism>
<feature type="transmembrane region" description="Helical" evidence="1">
    <location>
        <begin position="134"/>
        <end position="154"/>
    </location>
</feature>